<keyword evidence="2" id="KW-1185">Reference proteome</keyword>
<name>A0ACA9NXV3_9GLOM</name>
<evidence type="ECO:0000313" key="2">
    <source>
        <dbReference type="Proteomes" id="UP000789860"/>
    </source>
</evidence>
<dbReference type="Proteomes" id="UP000789860">
    <property type="component" value="Unassembled WGS sequence"/>
</dbReference>
<feature type="non-terminal residue" evidence="1">
    <location>
        <position position="1"/>
    </location>
</feature>
<proteinExistence type="predicted"/>
<dbReference type="EMBL" id="CAJVPM010031209">
    <property type="protein sequence ID" value="CAG8679233.1"/>
    <property type="molecule type" value="Genomic_DNA"/>
</dbReference>
<feature type="non-terminal residue" evidence="1">
    <location>
        <position position="267"/>
    </location>
</feature>
<reference evidence="1" key="1">
    <citation type="submission" date="2021-06" db="EMBL/GenBank/DDBJ databases">
        <authorList>
            <person name="Kallberg Y."/>
            <person name="Tangrot J."/>
            <person name="Rosling A."/>
        </authorList>
    </citation>
    <scope>NUCLEOTIDE SEQUENCE</scope>
    <source>
        <strain evidence="1">AU212A</strain>
    </source>
</reference>
<accession>A0ACA9NXV3</accession>
<sequence length="267" mass="30592">VYNSKVVYITKNVAINEKAASEILLAFKCTTKIVGGKGKPVLSAILQRITFDMLISYTNKYFIKPPQPKPKHTQPVPPNQQSYPQQQPQYNSRNSISPIDDTYLEAEIVSQMSTLCKLIGRLAQTRKGSDEISRVAPIKVRQQIYSVLGSRGFCKDNHQTIDKMAKYIFENALKYRQFNSDEKHREFCYKAVDVVKKFVHLYFRLQAQEPVPEYSYFFEAGVPLQNSVMDGSWDDENMDNLEVEICSFPLISIKSKDNSRKILSKAV</sequence>
<evidence type="ECO:0000313" key="1">
    <source>
        <dbReference type="EMBL" id="CAG8679233.1"/>
    </source>
</evidence>
<comment type="caution">
    <text evidence="1">The sequence shown here is derived from an EMBL/GenBank/DDBJ whole genome shotgun (WGS) entry which is preliminary data.</text>
</comment>
<organism evidence="1 2">
    <name type="scientific">Scutellospora calospora</name>
    <dbReference type="NCBI Taxonomy" id="85575"/>
    <lineage>
        <taxon>Eukaryota</taxon>
        <taxon>Fungi</taxon>
        <taxon>Fungi incertae sedis</taxon>
        <taxon>Mucoromycota</taxon>
        <taxon>Glomeromycotina</taxon>
        <taxon>Glomeromycetes</taxon>
        <taxon>Diversisporales</taxon>
        <taxon>Gigasporaceae</taxon>
        <taxon>Scutellospora</taxon>
    </lineage>
</organism>
<protein>
    <submittedName>
        <fullName evidence="1">4025_t:CDS:1</fullName>
    </submittedName>
</protein>
<gene>
    <name evidence="1" type="ORF">SCALOS_LOCUS9671</name>
</gene>